<feature type="domain" description="Protein kinase" evidence="6">
    <location>
        <begin position="410"/>
        <end position="789"/>
    </location>
</feature>
<sequence>MDEDNFECAICLDEITEFAVPFSSNQILGQKQCKHNFCFTCLKNYVENLIGKGQELSCPVCRELFQGFINNRSSNDIAKVAKQHSSTAKFLKVENQNLNNQLNDIKNQMDSQKQLLTEKLADVENQKSVTVKEINLLKNKMGDLEKELSEKHQERLKEIEVNQSKLYGQQQEILALNQTKSELEESYQNLYQQLNQHNERSNSLLSKLENYKQRNTSLEEHISQLEQERRQIQSKLESIESQTEKRIQEQLLLTKQQDTKVQQLHSIIEPQRLEIQALKSKLNESKKALDSTAGDSQKLLDIESAMSQLHVELARSHTVIETLNSKKKSLEKELEEFKRIKFNSSPSSLDMSSTANSILAATTKLSNKSLNLFNSGINYLYGNNNNPYQMNNINNNNNNSNLFIKSYKNFKIYEKRGNNKNSQIFRATLNNFNMVLKLIPFFKPMSTISSLYLSLTTGNTITQEQDISVFREAMILYTLNHSNILKLESITKDENTGKIYSALSPFVPFDLEYLIAENCRSSNSNGGNLLNSSGGSKKNSVLTTTLTFLNIKQIIYQLINTMAYIHSQELVHRDIKPTSILLFEDFQIKLCSFGQSCSVFTSFQNNIQIPNYSQSNFAYLAPEVILAILSNSNNTADINWKAVDMWSIGSIFLELLLKKNVFLNSIQKPSSLNNSGNGTPTFSLPKTAATNNRKTTMKASFGDDVGDDELSIDDFEQLRVPGNTKRQDLTCILDFMKMNSIQKILKENLNTSMPEQQQIKDAFDLLLALLDPRPDRRITAQNASLHRFFSNESYFNAHDQPSLATSDVSSSLTDTKIKDFLQEKCFDIVSF</sequence>
<dbReference type="InterPro" id="IPR011009">
    <property type="entry name" value="Kinase-like_dom_sf"/>
</dbReference>
<feature type="coiled-coil region" evidence="5">
    <location>
        <begin position="81"/>
        <end position="245"/>
    </location>
</feature>
<evidence type="ECO:0000256" key="3">
    <source>
        <dbReference type="ARBA" id="ARBA00022833"/>
    </source>
</evidence>
<accession>A0A8J4PWH9</accession>
<dbReference type="InterPro" id="IPR017907">
    <property type="entry name" value="Znf_RING_CS"/>
</dbReference>
<name>A0A8J4PWH9_9MYCE</name>
<dbReference type="PROSITE" id="PS50089">
    <property type="entry name" value="ZF_RING_2"/>
    <property type="match status" value="1"/>
</dbReference>
<dbReference type="SUPFAM" id="SSF57850">
    <property type="entry name" value="RING/U-box"/>
    <property type="match status" value="1"/>
</dbReference>
<dbReference type="GO" id="GO:0044773">
    <property type="term" value="P:mitotic DNA damage checkpoint signaling"/>
    <property type="evidence" value="ECO:0007669"/>
    <property type="project" value="TreeGrafter"/>
</dbReference>
<evidence type="ECO:0000256" key="1">
    <source>
        <dbReference type="ARBA" id="ARBA00022723"/>
    </source>
</evidence>
<dbReference type="GO" id="GO:0008270">
    <property type="term" value="F:zinc ion binding"/>
    <property type="evidence" value="ECO:0007669"/>
    <property type="project" value="UniProtKB-KW"/>
</dbReference>
<evidence type="ECO:0000259" key="7">
    <source>
        <dbReference type="PROSITE" id="PS50089"/>
    </source>
</evidence>
<gene>
    <name evidence="8" type="ORF">CYY_004665</name>
</gene>
<reference evidence="8" key="1">
    <citation type="submission" date="2020-01" db="EMBL/GenBank/DDBJ databases">
        <title>Development of genomics and gene disruption for Polysphondylium violaceum indicates a role for the polyketide synthase stlB in stalk morphogenesis.</title>
        <authorList>
            <person name="Narita B."/>
            <person name="Kawabe Y."/>
            <person name="Kin K."/>
            <person name="Saito T."/>
            <person name="Gibbs R."/>
            <person name="Kuspa A."/>
            <person name="Muzny D."/>
            <person name="Queller D."/>
            <person name="Richards S."/>
            <person name="Strassman J."/>
            <person name="Sucgang R."/>
            <person name="Worley K."/>
            <person name="Schaap P."/>
        </authorList>
    </citation>
    <scope>NUCLEOTIDE SEQUENCE</scope>
    <source>
        <strain evidence="8">QSvi11</strain>
    </source>
</reference>
<protein>
    <recommendedName>
        <fullName evidence="10">Protein kinase domain-containing protein</fullName>
    </recommendedName>
</protein>
<dbReference type="AlphaFoldDB" id="A0A8J4PWH9"/>
<evidence type="ECO:0000313" key="9">
    <source>
        <dbReference type="Proteomes" id="UP000695562"/>
    </source>
</evidence>
<keyword evidence="2 4" id="KW-0863">Zinc-finger</keyword>
<evidence type="ECO:0000256" key="4">
    <source>
        <dbReference type="PROSITE-ProRule" id="PRU00175"/>
    </source>
</evidence>
<dbReference type="Pfam" id="PF00097">
    <property type="entry name" value="zf-C3HC4"/>
    <property type="match status" value="1"/>
</dbReference>
<keyword evidence="5" id="KW-0175">Coiled coil</keyword>
<evidence type="ECO:0000313" key="8">
    <source>
        <dbReference type="EMBL" id="KAF2074014.1"/>
    </source>
</evidence>
<dbReference type="OrthoDB" id="541276at2759"/>
<dbReference type="Gene3D" id="3.30.40.10">
    <property type="entry name" value="Zinc/RING finger domain, C3HC4 (zinc finger)"/>
    <property type="match status" value="1"/>
</dbReference>
<dbReference type="PANTHER" id="PTHR44167">
    <property type="entry name" value="OVARIAN-SPECIFIC SERINE/THREONINE-PROTEIN KINASE LOK-RELATED"/>
    <property type="match status" value="1"/>
</dbReference>
<dbReference type="PROSITE" id="PS00518">
    <property type="entry name" value="ZF_RING_1"/>
    <property type="match status" value="1"/>
</dbReference>
<dbReference type="EMBL" id="AJWJ01000169">
    <property type="protein sequence ID" value="KAF2074014.1"/>
    <property type="molecule type" value="Genomic_DNA"/>
</dbReference>
<dbReference type="GO" id="GO:0005634">
    <property type="term" value="C:nucleus"/>
    <property type="evidence" value="ECO:0007669"/>
    <property type="project" value="TreeGrafter"/>
</dbReference>
<feature type="coiled-coil region" evidence="5">
    <location>
        <begin position="313"/>
        <end position="340"/>
    </location>
</feature>
<dbReference type="InterPro" id="IPR018957">
    <property type="entry name" value="Znf_C3HC4_RING-type"/>
</dbReference>
<dbReference type="InterPro" id="IPR013083">
    <property type="entry name" value="Znf_RING/FYVE/PHD"/>
</dbReference>
<organism evidence="8 9">
    <name type="scientific">Polysphondylium violaceum</name>
    <dbReference type="NCBI Taxonomy" id="133409"/>
    <lineage>
        <taxon>Eukaryota</taxon>
        <taxon>Amoebozoa</taxon>
        <taxon>Evosea</taxon>
        <taxon>Eumycetozoa</taxon>
        <taxon>Dictyostelia</taxon>
        <taxon>Dictyosteliales</taxon>
        <taxon>Dictyosteliaceae</taxon>
        <taxon>Polysphondylium</taxon>
    </lineage>
</organism>
<dbReference type="GO" id="GO:0005524">
    <property type="term" value="F:ATP binding"/>
    <property type="evidence" value="ECO:0007669"/>
    <property type="project" value="InterPro"/>
</dbReference>
<dbReference type="Proteomes" id="UP000695562">
    <property type="component" value="Unassembled WGS sequence"/>
</dbReference>
<dbReference type="PROSITE" id="PS50011">
    <property type="entry name" value="PROTEIN_KINASE_DOM"/>
    <property type="match status" value="1"/>
</dbReference>
<evidence type="ECO:0000256" key="5">
    <source>
        <dbReference type="SAM" id="Coils"/>
    </source>
</evidence>
<keyword evidence="1" id="KW-0479">Metal-binding</keyword>
<dbReference type="InterPro" id="IPR001841">
    <property type="entry name" value="Znf_RING"/>
</dbReference>
<feature type="domain" description="RING-type" evidence="7">
    <location>
        <begin position="8"/>
        <end position="62"/>
    </location>
</feature>
<keyword evidence="9" id="KW-1185">Reference proteome</keyword>
<evidence type="ECO:0008006" key="10">
    <source>
        <dbReference type="Google" id="ProtNLM"/>
    </source>
</evidence>
<dbReference type="SUPFAM" id="SSF56112">
    <property type="entry name" value="Protein kinase-like (PK-like)"/>
    <property type="match status" value="1"/>
</dbReference>
<dbReference type="Gene3D" id="1.10.510.10">
    <property type="entry name" value="Transferase(Phosphotransferase) domain 1"/>
    <property type="match status" value="1"/>
</dbReference>
<dbReference type="InterPro" id="IPR000719">
    <property type="entry name" value="Prot_kinase_dom"/>
</dbReference>
<dbReference type="GO" id="GO:0004674">
    <property type="term" value="F:protein serine/threonine kinase activity"/>
    <property type="evidence" value="ECO:0007669"/>
    <property type="project" value="TreeGrafter"/>
</dbReference>
<dbReference type="SMART" id="SM00184">
    <property type="entry name" value="RING"/>
    <property type="match status" value="1"/>
</dbReference>
<evidence type="ECO:0000259" key="6">
    <source>
        <dbReference type="PROSITE" id="PS50011"/>
    </source>
</evidence>
<keyword evidence="3" id="KW-0862">Zinc</keyword>
<dbReference type="PANTHER" id="PTHR44167:SF30">
    <property type="entry name" value="PHOSPHORYLASE KINASE"/>
    <property type="match status" value="1"/>
</dbReference>
<evidence type="ECO:0000256" key="2">
    <source>
        <dbReference type="ARBA" id="ARBA00022771"/>
    </source>
</evidence>
<dbReference type="Pfam" id="PF00069">
    <property type="entry name" value="Pkinase"/>
    <property type="match status" value="1"/>
</dbReference>
<proteinExistence type="predicted"/>
<comment type="caution">
    <text evidence="8">The sequence shown here is derived from an EMBL/GenBank/DDBJ whole genome shotgun (WGS) entry which is preliminary data.</text>
</comment>